<evidence type="ECO:0000313" key="1">
    <source>
        <dbReference type="EMBL" id="GER00923.1"/>
    </source>
</evidence>
<organism evidence="1 2">
    <name type="scientific">Iodidimonas gelatinilytica</name>
    <dbReference type="NCBI Taxonomy" id="1236966"/>
    <lineage>
        <taxon>Bacteria</taxon>
        <taxon>Pseudomonadati</taxon>
        <taxon>Pseudomonadota</taxon>
        <taxon>Alphaproteobacteria</taxon>
        <taxon>Iodidimonadales</taxon>
        <taxon>Iodidimonadaceae</taxon>
        <taxon>Iodidimonas</taxon>
    </lineage>
</organism>
<reference evidence="1 2" key="1">
    <citation type="submission" date="2019-09" db="EMBL/GenBank/DDBJ databases">
        <title>NBRP : Genome information of microbial organism related human and environment.</title>
        <authorList>
            <person name="Hattori M."/>
            <person name="Oshima K."/>
            <person name="Inaba H."/>
            <person name="Suda W."/>
            <person name="Sakamoto M."/>
            <person name="Iino T."/>
            <person name="Kitahara M."/>
            <person name="Oshida Y."/>
            <person name="Iida T."/>
            <person name="Kudo T."/>
            <person name="Itoh T."/>
            <person name="Ohkuma M."/>
        </authorList>
    </citation>
    <scope>NUCLEOTIDE SEQUENCE [LARGE SCALE GENOMIC DNA]</scope>
    <source>
        <strain evidence="1 2">Mie-1</strain>
    </source>
</reference>
<dbReference type="EMBL" id="BKCM01000007">
    <property type="protein sequence ID" value="GER00923.1"/>
    <property type="molecule type" value="Genomic_DNA"/>
</dbReference>
<sequence length="147" mass="16014">MTELAVRERLLVSLTDLLSALPTVALVERARDSDVSDSLLPALLIDDQGQSLVAETVAFVRYQMRITVTIIVKASSGAALSSLLNELYAQTLTAIHSDPVLQQTALINEGDLSEQRMVRDASRRIGEMSFDILMTYQTAPGNPRVAV</sequence>
<dbReference type="Proteomes" id="UP000325187">
    <property type="component" value="Unassembled WGS sequence"/>
</dbReference>
<comment type="caution">
    <text evidence="1">The sequence shown here is derived from an EMBL/GenBank/DDBJ whole genome shotgun (WGS) entry which is preliminary data.</text>
</comment>
<proteinExistence type="predicted"/>
<protein>
    <recommendedName>
        <fullName evidence="3">DUF3168 domain-containing protein</fullName>
    </recommendedName>
</protein>
<evidence type="ECO:0008006" key="3">
    <source>
        <dbReference type="Google" id="ProtNLM"/>
    </source>
</evidence>
<accession>A0A5A7MY58</accession>
<gene>
    <name evidence="1" type="ORF">JCM17845_15460</name>
</gene>
<dbReference type="RefSeq" id="WP_150002281.1">
    <property type="nucleotide sequence ID" value="NZ_BKCM01000007.1"/>
</dbReference>
<evidence type="ECO:0000313" key="2">
    <source>
        <dbReference type="Proteomes" id="UP000325187"/>
    </source>
</evidence>
<keyword evidence="2" id="KW-1185">Reference proteome</keyword>
<name>A0A5A7MY58_9PROT</name>
<dbReference type="AlphaFoldDB" id="A0A5A7MY58"/>